<name>A0A839AJF7_9HYPH</name>
<dbReference type="InterPro" id="IPR010679">
    <property type="entry name" value="DUF1254"/>
</dbReference>
<evidence type="ECO:0000313" key="4">
    <source>
        <dbReference type="Proteomes" id="UP000541109"/>
    </source>
</evidence>
<dbReference type="PIRSF" id="PIRSF010244">
    <property type="entry name" value="UCP010244_imp"/>
    <property type="match status" value="1"/>
</dbReference>
<keyword evidence="1" id="KW-0812">Transmembrane</keyword>
<feature type="domain" description="DUF1254" evidence="2">
    <location>
        <begin position="76"/>
        <end position="180"/>
    </location>
</feature>
<comment type="caution">
    <text evidence="3">The sequence shown here is derived from an EMBL/GenBank/DDBJ whole genome shotgun (WGS) entry which is preliminary data.</text>
</comment>
<dbReference type="Proteomes" id="UP000541109">
    <property type="component" value="Unassembled WGS sequence"/>
</dbReference>
<evidence type="ECO:0000259" key="2">
    <source>
        <dbReference type="Pfam" id="PF06863"/>
    </source>
</evidence>
<gene>
    <name evidence="3" type="ORF">H2509_18085</name>
</gene>
<evidence type="ECO:0000256" key="1">
    <source>
        <dbReference type="SAM" id="Phobius"/>
    </source>
</evidence>
<dbReference type="Pfam" id="PF06863">
    <property type="entry name" value="DUF1254"/>
    <property type="match status" value="1"/>
</dbReference>
<keyword evidence="1" id="KW-1133">Transmembrane helix</keyword>
<feature type="transmembrane region" description="Helical" evidence="1">
    <location>
        <begin position="12"/>
        <end position="35"/>
    </location>
</feature>
<dbReference type="InterPro" id="IPR014456">
    <property type="entry name" value="UCP010244_IM"/>
</dbReference>
<keyword evidence="4" id="KW-1185">Reference proteome</keyword>
<protein>
    <recommendedName>
        <fullName evidence="2">DUF1254 domain-containing protein</fullName>
    </recommendedName>
</protein>
<keyword evidence="1" id="KW-0472">Membrane</keyword>
<organism evidence="3 4">
    <name type="scientific">Stappia albiluteola</name>
    <dbReference type="NCBI Taxonomy" id="2758565"/>
    <lineage>
        <taxon>Bacteria</taxon>
        <taxon>Pseudomonadati</taxon>
        <taxon>Pseudomonadota</taxon>
        <taxon>Alphaproteobacteria</taxon>
        <taxon>Hyphomicrobiales</taxon>
        <taxon>Stappiaceae</taxon>
        <taxon>Stappia</taxon>
    </lineage>
</organism>
<dbReference type="RefSeq" id="WP_182167872.1">
    <property type="nucleotide sequence ID" value="NZ_JACFXV010000065.1"/>
</dbReference>
<accession>A0A839AJF7</accession>
<proteinExistence type="predicted"/>
<dbReference type="AlphaFoldDB" id="A0A839AJF7"/>
<dbReference type="EMBL" id="JACFXV010000065">
    <property type="protein sequence ID" value="MBA5779042.1"/>
    <property type="molecule type" value="Genomic_DNA"/>
</dbReference>
<evidence type="ECO:0000313" key="3">
    <source>
        <dbReference type="EMBL" id="MBA5779042.1"/>
    </source>
</evidence>
<reference evidence="3 4" key="1">
    <citation type="submission" date="2020-07" db="EMBL/GenBank/DDBJ databases">
        <title>Stappia sp., F7233, whole genome shotgun sequencing project.</title>
        <authorList>
            <person name="Jiang S."/>
            <person name="Liu Z.W."/>
            <person name="Du Z.J."/>
        </authorList>
    </citation>
    <scope>NUCLEOTIDE SEQUENCE [LARGE SCALE GENOMIC DNA]</scope>
    <source>
        <strain evidence="3 4">F7233</strain>
    </source>
</reference>
<sequence>MKSPLLARLTLIGLAGFFAGGIIHIFVIFSIPSFVPDVAYERIGRLGATEGFVRLASVTAGAEPLPMLDPAMAHAACRYELADGPVRLDAEIDAPFWSFALFNRRGETIYSFNDRTSGTGKLGMLVLTPEQLSVLREQPPADLEDLIVIETDEEDGFALLRAFVPNDLRRQTIEASLDAARCAPL</sequence>